<organism evidence="1 2">
    <name type="scientific">Perkinsus olseni</name>
    <name type="common">Perkinsus atlanticus</name>
    <dbReference type="NCBI Taxonomy" id="32597"/>
    <lineage>
        <taxon>Eukaryota</taxon>
        <taxon>Sar</taxon>
        <taxon>Alveolata</taxon>
        <taxon>Perkinsozoa</taxon>
        <taxon>Perkinsea</taxon>
        <taxon>Perkinsida</taxon>
        <taxon>Perkinsidae</taxon>
        <taxon>Perkinsus</taxon>
    </lineage>
</organism>
<dbReference type="GO" id="GO:0008168">
    <property type="term" value="F:methyltransferase activity"/>
    <property type="evidence" value="ECO:0007669"/>
    <property type="project" value="UniProtKB-KW"/>
</dbReference>
<dbReference type="GO" id="GO:0032259">
    <property type="term" value="P:methylation"/>
    <property type="evidence" value="ECO:0007669"/>
    <property type="project" value="UniProtKB-KW"/>
</dbReference>
<evidence type="ECO:0000313" key="1">
    <source>
        <dbReference type="EMBL" id="KAF4708380.1"/>
    </source>
</evidence>
<keyword evidence="1" id="KW-0808">Transferase</keyword>
<keyword evidence="1" id="KW-0489">Methyltransferase</keyword>
<comment type="caution">
    <text evidence="1">The sequence shown here is derived from an EMBL/GenBank/DDBJ whole genome shotgun (WGS) entry which is preliminary data.</text>
</comment>
<evidence type="ECO:0000313" key="2">
    <source>
        <dbReference type="Proteomes" id="UP000553632"/>
    </source>
</evidence>
<feature type="non-terminal residue" evidence="1">
    <location>
        <position position="1"/>
    </location>
</feature>
<keyword evidence="2" id="KW-1185">Reference proteome</keyword>
<accession>A0A7J6QLI5</accession>
<feature type="non-terminal residue" evidence="1">
    <location>
        <position position="338"/>
    </location>
</feature>
<reference evidence="1 2" key="1">
    <citation type="submission" date="2020-04" db="EMBL/GenBank/DDBJ databases">
        <title>Perkinsus olseni comparative genomics.</title>
        <authorList>
            <person name="Bogema D.R."/>
        </authorList>
    </citation>
    <scope>NUCLEOTIDE SEQUENCE [LARGE SCALE GENOMIC DNA]</scope>
    <source>
        <strain evidence="1 2">ATCC PRA-207</strain>
    </source>
</reference>
<proteinExistence type="predicted"/>
<protein>
    <submittedName>
        <fullName evidence="1">Protein arginine methyltransferase 10</fullName>
    </submittedName>
</protein>
<name>A0A7J6QLI5_PEROL</name>
<sequence>LTFASSPKLDTGDWIVLTGSGYACNAQCSPEQLSALTGTLPYGDSSANDQSLSDYYEVAHQVTKISDTIFSIPLGWTDTTPTFTVTQGNWKRTNRAHTREELKGLAERSQMKVCWAPSGLSGKYLYEVGRLSVIETAVMQGVGLHVTTGSAGGVRAPVVISFRTAGGTAGLPYSRATGRMALKIMVKVPQMFDIQYSDVAMNDIAEMPDEDELHEANQLACGKIFRELWSDDAEFGFPLPEGCYYRNIKPDGSTITSREITVVFAKQSGLRPGQNYQLVVVGSTSTGVNYKEDDCCGSKSCGSTSDPDDLRSCDYVHLFIHEDIDNHPYSALEMGRAQ</sequence>
<dbReference type="EMBL" id="JABANO010032554">
    <property type="protein sequence ID" value="KAF4708380.1"/>
    <property type="molecule type" value="Genomic_DNA"/>
</dbReference>
<gene>
    <name evidence="1" type="primary">PRMT10_4</name>
    <name evidence="1" type="ORF">FOZ63_008445</name>
</gene>
<dbReference type="Proteomes" id="UP000553632">
    <property type="component" value="Unassembled WGS sequence"/>
</dbReference>
<dbReference type="AlphaFoldDB" id="A0A7J6QLI5"/>